<dbReference type="EMBL" id="FOVC01000013">
    <property type="protein sequence ID" value="SFN65961.1"/>
    <property type="molecule type" value="Genomic_DNA"/>
</dbReference>
<dbReference type="RefSeq" id="WP_092879477.1">
    <property type="nucleotide sequence ID" value="NZ_FOVC01000013.1"/>
</dbReference>
<keyword evidence="2" id="KW-1185">Reference proteome</keyword>
<dbReference type="STRING" id="1367852.SAMN05216516_11327"/>
<dbReference type="Proteomes" id="UP000242222">
    <property type="component" value="Unassembled WGS sequence"/>
</dbReference>
<evidence type="ECO:0000313" key="1">
    <source>
        <dbReference type="EMBL" id="SFN65961.1"/>
    </source>
</evidence>
<sequence>MILEKEAGSRKFEVIDRISDKELSQSMYLDNTWCLPGVFGRRLLVNPGVECAGSPSFSDETVVYRYNVLLDGEAKAKNFDVKIKGLGGMDTGHRLHVKKKY</sequence>
<reference evidence="2" key="1">
    <citation type="submission" date="2016-10" db="EMBL/GenBank/DDBJ databases">
        <authorList>
            <person name="Varghese N."/>
            <person name="Submissions S."/>
        </authorList>
    </citation>
    <scope>NUCLEOTIDE SEQUENCE [LARGE SCALE GENOMIC DNA]</scope>
    <source>
        <strain evidence="2">N6PO6</strain>
    </source>
</reference>
<proteinExistence type="predicted"/>
<protein>
    <submittedName>
        <fullName evidence="1">Uncharacterized protein</fullName>
    </submittedName>
</protein>
<evidence type="ECO:0000313" key="2">
    <source>
        <dbReference type="Proteomes" id="UP000242222"/>
    </source>
</evidence>
<organism evidence="1 2">
    <name type="scientific">Izhakiella capsodis</name>
    <dbReference type="NCBI Taxonomy" id="1367852"/>
    <lineage>
        <taxon>Bacteria</taxon>
        <taxon>Pseudomonadati</taxon>
        <taxon>Pseudomonadota</taxon>
        <taxon>Gammaproteobacteria</taxon>
        <taxon>Enterobacterales</taxon>
        <taxon>Erwiniaceae</taxon>
        <taxon>Izhakiella</taxon>
    </lineage>
</organism>
<gene>
    <name evidence="1" type="ORF">SAMN05216516_11327</name>
</gene>
<name>A0A1I5AU66_9GAMM</name>
<accession>A0A1I5AU66</accession>
<dbReference type="AlphaFoldDB" id="A0A1I5AU66"/>